<dbReference type="InterPro" id="IPR000873">
    <property type="entry name" value="AMP-dep_synth/lig_dom"/>
</dbReference>
<proteinExistence type="inferred from homology"/>
<dbReference type="Gene3D" id="3.30.300.30">
    <property type="match status" value="1"/>
</dbReference>
<feature type="domain" description="AMP-dependent synthetase/ligase" evidence="4">
    <location>
        <begin position="70"/>
        <end position="250"/>
    </location>
</feature>
<dbReference type="SUPFAM" id="SSF56801">
    <property type="entry name" value="Acetyl-CoA synthetase-like"/>
    <property type="match status" value="1"/>
</dbReference>
<dbReference type="RefSeq" id="WP_382396549.1">
    <property type="nucleotide sequence ID" value="NZ_JBHTCQ010000005.1"/>
</dbReference>
<accession>A0ABW2QC12</accession>
<evidence type="ECO:0000256" key="2">
    <source>
        <dbReference type="ARBA" id="ARBA00022598"/>
    </source>
</evidence>
<keyword evidence="7" id="KW-1185">Reference proteome</keyword>
<protein>
    <submittedName>
        <fullName evidence="6">O-succinylbenzoate--CoA ligase</fullName>
        <ecNumber evidence="6">6.2.1.26</ecNumber>
    </submittedName>
</protein>
<evidence type="ECO:0000256" key="1">
    <source>
        <dbReference type="ARBA" id="ARBA00006432"/>
    </source>
</evidence>
<feature type="region of interest" description="Disordered" evidence="3">
    <location>
        <begin position="1"/>
        <end position="20"/>
    </location>
</feature>
<evidence type="ECO:0000313" key="7">
    <source>
        <dbReference type="Proteomes" id="UP001596455"/>
    </source>
</evidence>
<organism evidence="6 7">
    <name type="scientific">Georgenia alba</name>
    <dbReference type="NCBI Taxonomy" id="2233858"/>
    <lineage>
        <taxon>Bacteria</taxon>
        <taxon>Bacillati</taxon>
        <taxon>Actinomycetota</taxon>
        <taxon>Actinomycetes</taxon>
        <taxon>Micrococcales</taxon>
        <taxon>Bogoriellaceae</taxon>
        <taxon>Georgenia</taxon>
    </lineage>
</organism>
<sequence>MSTGPGVGRPFAPSLLPLRGGTRPDDVAALRAAVHGTLLEGRRDAVLLPHGPDLDGGRAVRTTTSRLRGPLPAGTVVVLQTSGSTTGTGHLVALTAESLVAGARATEERLQGPGRWVLAVPAHHVAGFQLLVRSVVAGTDPVVVDTGAGFEPAALAAAVSEMDDAVPGYLSLVPTQLVRVLQAGEGAIAPLRRLSAVLVGGAASSPRMLADARAAGLRVRTTYGMTETGGGCVYDGRPLPGVRLRLGEAGRVEIAGPVLAAGYLDDPASDAFVVDDGVRWLRTRDRGALEEEHGELRLRVLGRIDEVITTGGVKVSPGPVEQVLASHPGVAEACVVGVPDPEWGELLTAVVVPTGPTVPALATLRDLVGRELGGPAAPRALVVVDALPLRGPGKTDRHGVARHAADALTGSVTVRGVERHGRTVSGTGRPTGIS</sequence>
<dbReference type="Pfam" id="PF13193">
    <property type="entry name" value="AMP-binding_C"/>
    <property type="match status" value="1"/>
</dbReference>
<comment type="caution">
    <text evidence="6">The sequence shown here is derived from an EMBL/GenBank/DDBJ whole genome shotgun (WGS) entry which is preliminary data.</text>
</comment>
<dbReference type="NCBIfam" id="NF005877">
    <property type="entry name" value="PRK07824.1"/>
    <property type="match status" value="1"/>
</dbReference>
<evidence type="ECO:0000313" key="6">
    <source>
        <dbReference type="EMBL" id="MFC7407013.1"/>
    </source>
</evidence>
<reference evidence="7" key="1">
    <citation type="journal article" date="2019" name="Int. J. Syst. Evol. Microbiol.">
        <title>The Global Catalogue of Microorganisms (GCM) 10K type strain sequencing project: providing services to taxonomists for standard genome sequencing and annotation.</title>
        <authorList>
            <consortium name="The Broad Institute Genomics Platform"/>
            <consortium name="The Broad Institute Genome Sequencing Center for Infectious Disease"/>
            <person name="Wu L."/>
            <person name="Ma J."/>
        </authorList>
    </citation>
    <scope>NUCLEOTIDE SEQUENCE [LARGE SCALE GENOMIC DNA]</scope>
    <source>
        <strain evidence="7">JCM 1490</strain>
    </source>
</reference>
<keyword evidence="2 6" id="KW-0436">Ligase</keyword>
<evidence type="ECO:0000259" key="5">
    <source>
        <dbReference type="Pfam" id="PF13193"/>
    </source>
</evidence>
<dbReference type="Proteomes" id="UP001596455">
    <property type="component" value="Unassembled WGS sequence"/>
</dbReference>
<dbReference type="EC" id="6.2.1.26" evidence="6"/>
<dbReference type="Pfam" id="PF00501">
    <property type="entry name" value="AMP-binding"/>
    <property type="match status" value="1"/>
</dbReference>
<gene>
    <name evidence="6" type="primary">menE</name>
    <name evidence="6" type="ORF">ACFQQL_17990</name>
</gene>
<name>A0ABW2QC12_9MICO</name>
<feature type="domain" description="AMP-binding enzyme C-terminal" evidence="5">
    <location>
        <begin position="320"/>
        <end position="394"/>
    </location>
</feature>
<dbReference type="Gene3D" id="3.40.50.12780">
    <property type="entry name" value="N-terminal domain of ligase-like"/>
    <property type="match status" value="1"/>
</dbReference>
<dbReference type="InterPro" id="IPR042099">
    <property type="entry name" value="ANL_N_sf"/>
</dbReference>
<dbReference type="InterPro" id="IPR045851">
    <property type="entry name" value="AMP-bd_C_sf"/>
</dbReference>
<dbReference type="InterPro" id="IPR025110">
    <property type="entry name" value="AMP-bd_C"/>
</dbReference>
<evidence type="ECO:0000259" key="4">
    <source>
        <dbReference type="Pfam" id="PF00501"/>
    </source>
</evidence>
<comment type="similarity">
    <text evidence="1">Belongs to the ATP-dependent AMP-binding enzyme family.</text>
</comment>
<evidence type="ECO:0000256" key="3">
    <source>
        <dbReference type="SAM" id="MobiDB-lite"/>
    </source>
</evidence>
<dbReference type="PANTHER" id="PTHR43201:SF5">
    <property type="entry name" value="MEDIUM-CHAIN ACYL-COA LIGASE ACSF2, MITOCHONDRIAL"/>
    <property type="match status" value="1"/>
</dbReference>
<dbReference type="PANTHER" id="PTHR43201">
    <property type="entry name" value="ACYL-COA SYNTHETASE"/>
    <property type="match status" value="1"/>
</dbReference>
<dbReference type="EMBL" id="JBHTCQ010000005">
    <property type="protein sequence ID" value="MFC7407013.1"/>
    <property type="molecule type" value="Genomic_DNA"/>
</dbReference>
<dbReference type="GO" id="GO:0008756">
    <property type="term" value="F:o-succinylbenzoate-CoA ligase activity"/>
    <property type="evidence" value="ECO:0007669"/>
    <property type="project" value="UniProtKB-EC"/>
</dbReference>